<reference evidence="1" key="1">
    <citation type="submission" date="2014-05" db="EMBL/GenBank/DDBJ databases">
        <authorList>
            <person name="Chronopoulou M."/>
        </authorList>
    </citation>
    <scope>NUCLEOTIDE SEQUENCE</scope>
    <source>
        <tissue evidence="1">Whole organism</tissue>
    </source>
</reference>
<dbReference type="AlphaFoldDB" id="A0A0K2TAU5"/>
<dbReference type="EMBL" id="HACA01005230">
    <property type="protein sequence ID" value="CDW22591.1"/>
    <property type="molecule type" value="Transcribed_RNA"/>
</dbReference>
<name>A0A0K2TAU5_LEPSM</name>
<organism evidence="1">
    <name type="scientific">Lepeophtheirus salmonis</name>
    <name type="common">Salmon louse</name>
    <name type="synonym">Caligus salmonis</name>
    <dbReference type="NCBI Taxonomy" id="72036"/>
    <lineage>
        <taxon>Eukaryota</taxon>
        <taxon>Metazoa</taxon>
        <taxon>Ecdysozoa</taxon>
        <taxon>Arthropoda</taxon>
        <taxon>Crustacea</taxon>
        <taxon>Multicrustacea</taxon>
        <taxon>Hexanauplia</taxon>
        <taxon>Copepoda</taxon>
        <taxon>Siphonostomatoida</taxon>
        <taxon>Caligidae</taxon>
        <taxon>Lepeophtheirus</taxon>
    </lineage>
</organism>
<evidence type="ECO:0000313" key="1">
    <source>
        <dbReference type="EMBL" id="CDW22591.1"/>
    </source>
</evidence>
<sequence length="16" mass="1853">MARTRGYSSICRLLLL</sequence>
<proteinExistence type="predicted"/>
<accession>A0A0K2TAU5</accession>
<protein>
    <submittedName>
        <fullName evidence="1">Uncharacterized protein</fullName>
    </submittedName>
</protein>